<proteinExistence type="predicted"/>
<evidence type="ECO:0000313" key="1">
    <source>
        <dbReference type="EMBL" id="CAI9269088.1"/>
    </source>
</evidence>
<dbReference type="AlphaFoldDB" id="A0AA35YDQ7"/>
<protein>
    <submittedName>
        <fullName evidence="1">Uncharacterized protein</fullName>
    </submittedName>
</protein>
<dbReference type="Proteomes" id="UP001177003">
    <property type="component" value="Chromosome 1"/>
</dbReference>
<sequence length="136" mass="15483">MMMKPSLKEISKLAKLSSNGQMRETMYFPVSISPNPSCLLLPSTCRLLCCHRSPLPPTALNRRNLFTSLFSISSFWRENSQSIRIPTKEISVLGHCKAGLDLYNFLIIFLCNHQTKGNQRVKNGSKFHHQNTCRKA</sequence>
<evidence type="ECO:0000313" key="2">
    <source>
        <dbReference type="Proteomes" id="UP001177003"/>
    </source>
</evidence>
<name>A0AA35YDQ7_LACSI</name>
<organism evidence="1 2">
    <name type="scientific">Lactuca saligna</name>
    <name type="common">Willowleaf lettuce</name>
    <dbReference type="NCBI Taxonomy" id="75948"/>
    <lineage>
        <taxon>Eukaryota</taxon>
        <taxon>Viridiplantae</taxon>
        <taxon>Streptophyta</taxon>
        <taxon>Embryophyta</taxon>
        <taxon>Tracheophyta</taxon>
        <taxon>Spermatophyta</taxon>
        <taxon>Magnoliopsida</taxon>
        <taxon>eudicotyledons</taxon>
        <taxon>Gunneridae</taxon>
        <taxon>Pentapetalae</taxon>
        <taxon>asterids</taxon>
        <taxon>campanulids</taxon>
        <taxon>Asterales</taxon>
        <taxon>Asteraceae</taxon>
        <taxon>Cichorioideae</taxon>
        <taxon>Cichorieae</taxon>
        <taxon>Lactucinae</taxon>
        <taxon>Lactuca</taxon>
    </lineage>
</organism>
<dbReference type="EMBL" id="OX465077">
    <property type="protein sequence ID" value="CAI9269088.1"/>
    <property type="molecule type" value="Genomic_DNA"/>
</dbReference>
<reference evidence="1" key="1">
    <citation type="submission" date="2023-04" db="EMBL/GenBank/DDBJ databases">
        <authorList>
            <person name="Vijverberg K."/>
            <person name="Xiong W."/>
            <person name="Schranz E."/>
        </authorList>
    </citation>
    <scope>NUCLEOTIDE SEQUENCE</scope>
</reference>
<gene>
    <name evidence="1" type="ORF">LSALG_LOCUS9477</name>
</gene>
<keyword evidence="2" id="KW-1185">Reference proteome</keyword>
<accession>A0AA35YDQ7</accession>